<dbReference type="PANTHER" id="PTHR31559">
    <property type="entry name" value="PYRIDOXAL 5'-PHOSPHATE SYNTHASE SUBUNIT SNO"/>
    <property type="match status" value="1"/>
</dbReference>
<dbReference type="PANTHER" id="PTHR31559:SF0">
    <property type="entry name" value="PYRIDOXAL 5'-PHOSPHATE SYNTHASE SUBUNIT SNO1-RELATED"/>
    <property type="match status" value="1"/>
</dbReference>
<dbReference type="CDD" id="cd03144">
    <property type="entry name" value="GATase1_ScBLP_like"/>
    <property type="match status" value="1"/>
</dbReference>
<protein>
    <submittedName>
        <fullName evidence="3">Glutamine amidotransferase-like uncharacterized protein</fullName>
    </submittedName>
</protein>
<dbReference type="EMBL" id="SLXJ01000005">
    <property type="protein sequence ID" value="TCP17596.1"/>
    <property type="molecule type" value="Genomic_DNA"/>
</dbReference>
<keyword evidence="4" id="KW-1185">Reference proteome</keyword>
<dbReference type="GO" id="GO:0016740">
    <property type="term" value="F:transferase activity"/>
    <property type="evidence" value="ECO:0007669"/>
    <property type="project" value="UniProtKB-KW"/>
</dbReference>
<proteinExistence type="predicted"/>
<dbReference type="InterPro" id="IPR019197">
    <property type="entry name" value="Biotin-prot_ligase_N"/>
</dbReference>
<dbReference type="InterPro" id="IPR029062">
    <property type="entry name" value="Class_I_gatase-like"/>
</dbReference>
<dbReference type="Pfam" id="PF09825">
    <property type="entry name" value="BPL_N"/>
    <property type="match status" value="1"/>
</dbReference>
<keyword evidence="3" id="KW-0808">Transferase</keyword>
<feature type="domain" description="Biotin-protein ligase N-terminal" evidence="2">
    <location>
        <begin position="5"/>
        <end position="222"/>
    </location>
</feature>
<evidence type="ECO:0000313" key="4">
    <source>
        <dbReference type="Proteomes" id="UP000295537"/>
    </source>
</evidence>
<dbReference type="RefSeq" id="WP_132501195.1">
    <property type="nucleotide sequence ID" value="NZ_LVXA01000001.1"/>
</dbReference>
<dbReference type="OrthoDB" id="20888at2"/>
<dbReference type="InterPro" id="IPR002161">
    <property type="entry name" value="PdxT/SNO"/>
</dbReference>
<dbReference type="GO" id="GO:0008614">
    <property type="term" value="P:pyridoxine metabolic process"/>
    <property type="evidence" value="ECO:0007669"/>
    <property type="project" value="TreeGrafter"/>
</dbReference>
<dbReference type="PIRSF" id="PIRSF016642">
    <property type="entry name" value="UCP016642"/>
    <property type="match status" value="1"/>
</dbReference>
<accession>A0A4V2SJZ9</accession>
<dbReference type="SUPFAM" id="SSF52317">
    <property type="entry name" value="Class I glutamine amidotransferase-like"/>
    <property type="match status" value="1"/>
</dbReference>
<reference evidence="3 4" key="1">
    <citation type="submission" date="2019-03" db="EMBL/GenBank/DDBJ databases">
        <title>Genomic Encyclopedia of Type Strains, Phase IV (KMG-IV): sequencing the most valuable type-strain genomes for metagenomic binning, comparative biology and taxonomic classification.</title>
        <authorList>
            <person name="Goeker M."/>
        </authorList>
    </citation>
    <scope>NUCLEOTIDE SEQUENCE [LARGE SCALE GENOMIC DNA]</scope>
    <source>
        <strain evidence="3 4">DSM 16380</strain>
    </source>
</reference>
<dbReference type="Gene3D" id="3.40.50.880">
    <property type="match status" value="1"/>
</dbReference>
<dbReference type="AlphaFoldDB" id="A0A4V2SJZ9"/>
<evidence type="ECO:0000256" key="1">
    <source>
        <dbReference type="ARBA" id="ARBA00022962"/>
    </source>
</evidence>
<dbReference type="GO" id="GO:0005829">
    <property type="term" value="C:cytosol"/>
    <property type="evidence" value="ECO:0007669"/>
    <property type="project" value="TreeGrafter"/>
</dbReference>
<sequence length="258" mass="28858">MQKPIAIYQDKGTSEVGIQSLLTAIPTKLNCLAHTLSASDIIQNGLSQYAALIIAGGADLPYCEKLNGKGNQIIRQFVANGGIYIGICAGAYYGCQEIDFIGKGYRIAGKRELAFFDGIAKGSLPHFTQDNYYDETLNSKAIIPIHFAKNLPFQTTMFNNIHHLYYHGGCRFELSPQTVNSTQILANYPDNTPAIISGNFGSGKYLLSGVHFELQRQPYEKIVLNHCSIEDYEQEKQLVQWFTEDYGQEVWWILNSLI</sequence>
<dbReference type="GO" id="GO:0042823">
    <property type="term" value="P:pyridoxal phosphate biosynthetic process"/>
    <property type="evidence" value="ECO:0007669"/>
    <property type="project" value="InterPro"/>
</dbReference>
<comment type="caution">
    <text evidence="3">The sequence shown here is derived from an EMBL/GenBank/DDBJ whole genome shotgun (WGS) entry which is preliminary data.</text>
</comment>
<keyword evidence="1 3" id="KW-0315">Glutamine amidotransferase</keyword>
<evidence type="ECO:0000259" key="2">
    <source>
        <dbReference type="Pfam" id="PF09825"/>
    </source>
</evidence>
<organism evidence="3 4">
    <name type="scientific">Nicoletella semolina</name>
    <dbReference type="NCBI Taxonomy" id="271160"/>
    <lineage>
        <taxon>Bacteria</taxon>
        <taxon>Pseudomonadati</taxon>
        <taxon>Pseudomonadota</taxon>
        <taxon>Gammaproteobacteria</taxon>
        <taxon>Pasteurellales</taxon>
        <taxon>Pasteurellaceae</taxon>
        <taxon>Nicoletella</taxon>
    </lineage>
</organism>
<dbReference type="GO" id="GO:0004359">
    <property type="term" value="F:glutaminase activity"/>
    <property type="evidence" value="ECO:0007669"/>
    <property type="project" value="InterPro"/>
</dbReference>
<dbReference type="InterPro" id="IPR015834">
    <property type="entry name" value="UCP016642"/>
</dbReference>
<name>A0A4V2SJZ9_9PAST</name>
<dbReference type="GO" id="GO:1903600">
    <property type="term" value="C:glutaminase complex"/>
    <property type="evidence" value="ECO:0007669"/>
    <property type="project" value="TreeGrafter"/>
</dbReference>
<evidence type="ECO:0000313" key="3">
    <source>
        <dbReference type="EMBL" id="TCP17596.1"/>
    </source>
</evidence>
<gene>
    <name evidence="3" type="ORF">EV693_10560</name>
</gene>
<dbReference type="Proteomes" id="UP000295537">
    <property type="component" value="Unassembled WGS sequence"/>
</dbReference>